<keyword evidence="5" id="KW-1133">Transmembrane helix</keyword>
<dbReference type="InterPro" id="IPR002213">
    <property type="entry name" value="UDP_glucos_trans"/>
</dbReference>
<keyword evidence="2 4" id="KW-0328">Glycosyltransferase</keyword>
<dbReference type="InterPro" id="IPR035595">
    <property type="entry name" value="UDP_glycos_trans_CS"/>
</dbReference>
<dbReference type="SUPFAM" id="SSF53756">
    <property type="entry name" value="UDP-Glycosyltransferase/glycogen phosphorylase"/>
    <property type="match status" value="1"/>
</dbReference>
<dbReference type="PANTHER" id="PTHR48043:SF159">
    <property type="entry name" value="EG:EG0003.4 PROTEIN-RELATED"/>
    <property type="match status" value="1"/>
</dbReference>
<evidence type="ECO:0000313" key="6">
    <source>
        <dbReference type="EMBL" id="ADP95149.1"/>
    </source>
</evidence>
<dbReference type="PROSITE" id="PS00375">
    <property type="entry name" value="UDPGT"/>
    <property type="match status" value="1"/>
</dbReference>
<dbReference type="GO" id="GO:0016020">
    <property type="term" value="C:membrane"/>
    <property type="evidence" value="ECO:0007669"/>
    <property type="project" value="UniProtKB-SubCell"/>
</dbReference>
<evidence type="ECO:0000256" key="4">
    <source>
        <dbReference type="RuleBase" id="RU003718"/>
    </source>
</evidence>
<reference evidence="6" key="2">
    <citation type="submission" date="2010-10" db="EMBL/GenBank/DDBJ databases">
        <authorList>
            <person name="Zagrobelny M."/>
            <person name="Scheibye-Alsing K."/>
            <person name="Jensen N.B."/>
            <person name="Moller B.L."/>
            <person name="Gorodkin J."/>
            <person name="Bak S."/>
        </authorList>
    </citation>
    <scope>NUCLEOTIDE SEQUENCE</scope>
    <source>
        <tissue evidence="6">Whole larva without gut</tissue>
    </source>
</reference>
<dbReference type="Gene3D" id="3.40.50.2000">
    <property type="entry name" value="Glycogen Phosphorylase B"/>
    <property type="match status" value="1"/>
</dbReference>
<dbReference type="InterPro" id="IPR050271">
    <property type="entry name" value="UDP-glycosyltransferase"/>
</dbReference>
<comment type="subcellular location">
    <subcellularLocation>
        <location evidence="5">Membrane</location>
        <topology evidence="5">Single-pass membrane protein</topology>
    </subcellularLocation>
</comment>
<organism evidence="6">
    <name type="scientific">Zygaena filipendulae</name>
    <dbReference type="NCBI Taxonomy" id="287375"/>
    <lineage>
        <taxon>Eukaryota</taxon>
        <taxon>Metazoa</taxon>
        <taxon>Ecdysozoa</taxon>
        <taxon>Arthropoda</taxon>
        <taxon>Hexapoda</taxon>
        <taxon>Insecta</taxon>
        <taxon>Pterygota</taxon>
        <taxon>Neoptera</taxon>
        <taxon>Endopterygota</taxon>
        <taxon>Lepidoptera</taxon>
        <taxon>Glossata</taxon>
        <taxon>Ditrysia</taxon>
        <taxon>Zygaenoidea</taxon>
        <taxon>Zygaenidae</taxon>
        <taxon>Zygaeninae</taxon>
        <taxon>Zygaena</taxon>
    </lineage>
</organism>
<dbReference type="AlphaFoldDB" id="E5LBM0"/>
<feature type="signal peptide" evidence="5">
    <location>
        <begin position="1"/>
        <end position="17"/>
    </location>
</feature>
<dbReference type="CAZy" id="GT1">
    <property type="family name" value="Glycosyltransferase Family 1"/>
</dbReference>
<feature type="transmembrane region" description="Helical" evidence="5">
    <location>
        <begin position="468"/>
        <end position="490"/>
    </location>
</feature>
<sequence length="509" mass="58457">MNLIVLTALFCLHSVAAYRILSVLPTVTKSHYAPQGKLIRGLLERGHEVVSISPYEEKDVTANYTWVHVEIGSLVEAVPDLHKTSMVKLSFFDRQKIVWDSLWKYVNHIVKLPKLKNFIENDQSHFDIVIAEEFFQPIFFVFSHKYNAPLIIMSSFGSGHFINQYMGDALELSYVPHEFTNIFGYLNLYERARNVINTVYDIIGREIYVVRKQNAIVRDVFKDVQDVPYLGDLERNASLMFLNSHYSLSTVKPSLPNIVEIGGIHMDKVKPLSKEIQNVLDGATDGAILFSFGSVMELSKQSSEMVAKIMETLGKFKQRVLLKWNGENDIPNKPKNVYPFSWLPQNDILAHPKVVLFVTHGGLLSAMETVYHGVPVVCLPFYGDQHRNCDRGVKMGYGLLVELEKIDTDLHKSMERVLSDPSFRSNIKSLSERFRDRQNPVLDTAVYWVEYCARHRGMPFMSSPKRRLYWFQYYFIDVIVFTLTTLWLAVKICAKIVARLKGLVKVKTS</sequence>
<keyword evidence="5" id="KW-0732">Signal</keyword>
<keyword evidence="5" id="KW-0812">Transmembrane</keyword>
<keyword evidence="5" id="KW-0472">Membrane</keyword>
<dbReference type="Pfam" id="PF00201">
    <property type="entry name" value="UDPGT"/>
    <property type="match status" value="1"/>
</dbReference>
<dbReference type="PANTHER" id="PTHR48043">
    <property type="entry name" value="EG:EG0003.4 PROTEIN-RELATED"/>
    <property type="match status" value="1"/>
</dbReference>
<accession>E5LBM0</accession>
<dbReference type="FunFam" id="3.40.50.2000:FF:000050">
    <property type="entry name" value="UDP-glucuronosyltransferase"/>
    <property type="match status" value="1"/>
</dbReference>
<name>E5LBM0_9NEOP</name>
<evidence type="ECO:0000256" key="2">
    <source>
        <dbReference type="ARBA" id="ARBA00022676"/>
    </source>
</evidence>
<protein>
    <recommendedName>
        <fullName evidence="5">UDP-glucuronosyltransferase</fullName>
        <ecNumber evidence="5">2.4.1.17</ecNumber>
    </recommendedName>
</protein>
<keyword evidence="3 4" id="KW-0808">Transferase</keyword>
<proteinExistence type="evidence at transcript level"/>
<dbReference type="EC" id="2.4.1.17" evidence="5"/>
<comment type="catalytic activity">
    <reaction evidence="5">
        <text>glucuronate acceptor + UDP-alpha-D-glucuronate = acceptor beta-D-glucuronoside + UDP + H(+)</text>
        <dbReference type="Rhea" id="RHEA:21032"/>
        <dbReference type="ChEBI" id="CHEBI:15378"/>
        <dbReference type="ChEBI" id="CHEBI:58052"/>
        <dbReference type="ChEBI" id="CHEBI:58223"/>
        <dbReference type="ChEBI" id="CHEBI:132367"/>
        <dbReference type="ChEBI" id="CHEBI:132368"/>
        <dbReference type="EC" id="2.4.1.17"/>
    </reaction>
</comment>
<reference evidence="6" key="1">
    <citation type="journal article" date="2009" name="BMC Genomics">
        <title>454 pyrosequencing based transcriptome analysis of Zygaena filipendulae with focus on genes involved in biosynthesis of cyanogenic glucosides.</title>
        <authorList>
            <person name="Zagrobelny M."/>
            <person name="Scheibye-Alsing K."/>
            <person name="Jensen N.B."/>
            <person name="Moller B.L."/>
            <person name="Gorodkin J."/>
            <person name="Bak S."/>
        </authorList>
    </citation>
    <scope>NUCLEOTIDE SEQUENCE</scope>
    <source>
        <tissue evidence="6">Whole larva without gut</tissue>
    </source>
</reference>
<evidence type="ECO:0000256" key="3">
    <source>
        <dbReference type="ARBA" id="ARBA00022679"/>
    </source>
</evidence>
<dbReference type="GO" id="GO:0015020">
    <property type="term" value="F:glucuronosyltransferase activity"/>
    <property type="evidence" value="ECO:0007669"/>
    <property type="project" value="UniProtKB-EC"/>
</dbReference>
<comment type="similarity">
    <text evidence="1 4">Belongs to the UDP-glycosyltransferase family.</text>
</comment>
<feature type="chain" id="PRO_5005128168" description="UDP-glucuronosyltransferase" evidence="5">
    <location>
        <begin position="18"/>
        <end position="509"/>
    </location>
</feature>
<evidence type="ECO:0000256" key="1">
    <source>
        <dbReference type="ARBA" id="ARBA00009995"/>
    </source>
</evidence>
<dbReference type="EMBL" id="HQ402924">
    <property type="protein sequence ID" value="ADP95149.1"/>
    <property type="molecule type" value="mRNA"/>
</dbReference>
<evidence type="ECO:0000256" key="5">
    <source>
        <dbReference type="RuleBase" id="RU362059"/>
    </source>
</evidence>
<dbReference type="CDD" id="cd03784">
    <property type="entry name" value="GT1_Gtf-like"/>
    <property type="match status" value="1"/>
</dbReference>